<keyword evidence="1" id="KW-0805">Transcription regulation</keyword>
<dbReference type="OrthoDB" id="9799384at2"/>
<evidence type="ECO:0000256" key="2">
    <source>
        <dbReference type="ARBA" id="ARBA00023125"/>
    </source>
</evidence>
<dbReference type="STRING" id="355243.SAMN03080615_02635"/>
<name>A0A1H9ILU9_9GAMM</name>
<dbReference type="Pfam" id="PF01381">
    <property type="entry name" value="HTH_3"/>
    <property type="match status" value="1"/>
</dbReference>
<reference evidence="6" key="1">
    <citation type="submission" date="2016-10" db="EMBL/GenBank/DDBJ databases">
        <authorList>
            <person name="Varghese N."/>
            <person name="Submissions S."/>
        </authorList>
    </citation>
    <scope>NUCLEOTIDE SEQUENCE [LARGE SCALE GENOMIC DNA]</scope>
    <source>
        <strain evidence="6">DSM 18887</strain>
    </source>
</reference>
<keyword evidence="2" id="KW-0238">DNA-binding</keyword>
<dbReference type="PANTHER" id="PTHR36511">
    <property type="entry name" value="MERR FAMILY BACTERIAL REGULATORY PROTEIN"/>
    <property type="match status" value="1"/>
</dbReference>
<dbReference type="Gene3D" id="1.10.260.40">
    <property type="entry name" value="lambda repressor-like DNA-binding domains"/>
    <property type="match status" value="1"/>
</dbReference>
<dbReference type="AlphaFoldDB" id="A0A1H9ILU9"/>
<dbReference type="EMBL" id="FOGB01000007">
    <property type="protein sequence ID" value="SEQ75462.1"/>
    <property type="molecule type" value="Genomic_DNA"/>
</dbReference>
<evidence type="ECO:0000313" key="6">
    <source>
        <dbReference type="Proteomes" id="UP000198749"/>
    </source>
</evidence>
<feature type="domain" description="HTH cro/C1-type" evidence="4">
    <location>
        <begin position="47"/>
        <end position="82"/>
    </location>
</feature>
<proteinExistence type="predicted"/>
<dbReference type="PANTHER" id="PTHR36511:SF3">
    <property type="entry name" value="ANTITOXIN HIGA-2"/>
    <property type="match status" value="1"/>
</dbReference>
<dbReference type="Proteomes" id="UP000198749">
    <property type="component" value="Unassembled WGS sequence"/>
</dbReference>
<dbReference type="GO" id="GO:0003677">
    <property type="term" value="F:DNA binding"/>
    <property type="evidence" value="ECO:0007669"/>
    <property type="project" value="UniProtKB-KW"/>
</dbReference>
<evidence type="ECO:0000313" key="5">
    <source>
        <dbReference type="EMBL" id="SEQ75462.1"/>
    </source>
</evidence>
<dbReference type="InterPro" id="IPR001387">
    <property type="entry name" value="Cro/C1-type_HTH"/>
</dbReference>
<dbReference type="RefSeq" id="WP_091358962.1">
    <property type="nucleotide sequence ID" value="NZ_AP025284.1"/>
</dbReference>
<sequence>MVDTRLDKMHAIAKRFNDNGTIDQLTMRKIDALAMSAKNEEMTAARIKSIRQREHISQGVLATVLNMSSESVKKWEQGKTQPQGAALRLLNVIDKKGIEAVI</sequence>
<dbReference type="SUPFAM" id="SSF47413">
    <property type="entry name" value="lambda repressor-like DNA-binding domains"/>
    <property type="match status" value="1"/>
</dbReference>
<evidence type="ECO:0000259" key="4">
    <source>
        <dbReference type="PROSITE" id="PS50943"/>
    </source>
</evidence>
<dbReference type="InterPro" id="IPR010982">
    <property type="entry name" value="Lambda_DNA-bd_dom_sf"/>
</dbReference>
<organism evidence="5 6">
    <name type="scientific">Amphritea atlantica</name>
    <dbReference type="NCBI Taxonomy" id="355243"/>
    <lineage>
        <taxon>Bacteria</taxon>
        <taxon>Pseudomonadati</taxon>
        <taxon>Pseudomonadota</taxon>
        <taxon>Gammaproteobacteria</taxon>
        <taxon>Oceanospirillales</taxon>
        <taxon>Oceanospirillaceae</taxon>
        <taxon>Amphritea</taxon>
    </lineage>
</organism>
<dbReference type="PROSITE" id="PS50943">
    <property type="entry name" value="HTH_CROC1"/>
    <property type="match status" value="1"/>
</dbReference>
<keyword evidence="3" id="KW-0804">Transcription</keyword>
<evidence type="ECO:0000256" key="1">
    <source>
        <dbReference type="ARBA" id="ARBA00023015"/>
    </source>
</evidence>
<keyword evidence="6" id="KW-1185">Reference proteome</keyword>
<dbReference type="CDD" id="cd00093">
    <property type="entry name" value="HTH_XRE"/>
    <property type="match status" value="1"/>
</dbReference>
<dbReference type="SMART" id="SM00530">
    <property type="entry name" value="HTH_XRE"/>
    <property type="match status" value="1"/>
</dbReference>
<gene>
    <name evidence="5" type="ORF">SAMN03080615_02635</name>
</gene>
<protein>
    <submittedName>
        <fullName evidence="5">Putative transcriptional regulator</fullName>
    </submittedName>
</protein>
<accession>A0A1H9ILU9</accession>
<evidence type="ECO:0000256" key="3">
    <source>
        <dbReference type="ARBA" id="ARBA00023163"/>
    </source>
</evidence>
<dbReference type="InterPro" id="IPR052359">
    <property type="entry name" value="HTH-type_reg/antitoxin"/>
</dbReference>